<dbReference type="AlphaFoldDB" id="A0A2U1NTC6"/>
<evidence type="ECO:0000313" key="7">
    <source>
        <dbReference type="EMBL" id="PWA76717.1"/>
    </source>
</evidence>
<dbReference type="InterPro" id="IPR006564">
    <property type="entry name" value="Znf_PMZ"/>
</dbReference>
<reference evidence="7 8" key="1">
    <citation type="journal article" date="2018" name="Mol. Plant">
        <title>The genome of Artemisia annua provides insight into the evolution of Asteraceae family and artemisinin biosynthesis.</title>
        <authorList>
            <person name="Shen Q."/>
            <person name="Zhang L."/>
            <person name="Liao Z."/>
            <person name="Wang S."/>
            <person name="Yan T."/>
            <person name="Shi P."/>
            <person name="Liu M."/>
            <person name="Fu X."/>
            <person name="Pan Q."/>
            <person name="Wang Y."/>
            <person name="Lv Z."/>
            <person name="Lu X."/>
            <person name="Zhang F."/>
            <person name="Jiang W."/>
            <person name="Ma Y."/>
            <person name="Chen M."/>
            <person name="Hao X."/>
            <person name="Li L."/>
            <person name="Tang Y."/>
            <person name="Lv G."/>
            <person name="Zhou Y."/>
            <person name="Sun X."/>
            <person name="Brodelius P.E."/>
            <person name="Rose J.K.C."/>
            <person name="Tang K."/>
        </authorList>
    </citation>
    <scope>NUCLEOTIDE SEQUENCE [LARGE SCALE GENOMIC DNA]</scope>
    <source>
        <strain evidence="8">cv. Huhao1</strain>
        <tissue evidence="7">Leaf</tissue>
    </source>
</reference>
<dbReference type="PANTHER" id="PTHR31973">
    <property type="entry name" value="POLYPROTEIN, PUTATIVE-RELATED"/>
    <property type="match status" value="1"/>
</dbReference>
<dbReference type="Pfam" id="PF03108">
    <property type="entry name" value="DBD_Tnp_Mut"/>
    <property type="match status" value="1"/>
</dbReference>
<dbReference type="Pfam" id="PF04434">
    <property type="entry name" value="SWIM"/>
    <property type="match status" value="1"/>
</dbReference>
<dbReference type="PROSITE" id="PS50966">
    <property type="entry name" value="ZF_SWIM"/>
    <property type="match status" value="1"/>
</dbReference>
<dbReference type="Proteomes" id="UP000245207">
    <property type="component" value="Unassembled WGS sequence"/>
</dbReference>
<accession>A0A2U1NTC6</accession>
<evidence type="ECO:0000256" key="4">
    <source>
        <dbReference type="PROSITE-ProRule" id="PRU00325"/>
    </source>
</evidence>
<keyword evidence="8" id="KW-1185">Reference proteome</keyword>
<dbReference type="GO" id="GO:0008270">
    <property type="term" value="F:zinc ion binding"/>
    <property type="evidence" value="ECO:0007669"/>
    <property type="project" value="UniProtKB-KW"/>
</dbReference>
<keyword evidence="3" id="KW-0862">Zinc</keyword>
<evidence type="ECO:0000256" key="2">
    <source>
        <dbReference type="ARBA" id="ARBA00022771"/>
    </source>
</evidence>
<keyword evidence="2 4" id="KW-0863">Zinc-finger</keyword>
<organism evidence="7 8">
    <name type="scientific">Artemisia annua</name>
    <name type="common">Sweet wormwood</name>
    <dbReference type="NCBI Taxonomy" id="35608"/>
    <lineage>
        <taxon>Eukaryota</taxon>
        <taxon>Viridiplantae</taxon>
        <taxon>Streptophyta</taxon>
        <taxon>Embryophyta</taxon>
        <taxon>Tracheophyta</taxon>
        <taxon>Spermatophyta</taxon>
        <taxon>Magnoliopsida</taxon>
        <taxon>eudicotyledons</taxon>
        <taxon>Gunneridae</taxon>
        <taxon>Pentapetalae</taxon>
        <taxon>asterids</taxon>
        <taxon>campanulids</taxon>
        <taxon>Asterales</taxon>
        <taxon>Asteraceae</taxon>
        <taxon>Asteroideae</taxon>
        <taxon>Anthemideae</taxon>
        <taxon>Artemisiinae</taxon>
        <taxon>Artemisia</taxon>
    </lineage>
</organism>
<dbReference type="EMBL" id="PKPP01002231">
    <property type="protein sequence ID" value="PWA76717.1"/>
    <property type="molecule type" value="Genomic_DNA"/>
</dbReference>
<evidence type="ECO:0000256" key="5">
    <source>
        <dbReference type="SAM" id="MobiDB-lite"/>
    </source>
</evidence>
<evidence type="ECO:0000256" key="3">
    <source>
        <dbReference type="ARBA" id="ARBA00022833"/>
    </source>
</evidence>
<proteinExistence type="predicted"/>
<dbReference type="Pfam" id="PF10551">
    <property type="entry name" value="MULE"/>
    <property type="match status" value="2"/>
</dbReference>
<dbReference type="STRING" id="35608.A0A2U1NTC6"/>
<keyword evidence="1" id="KW-0479">Metal-binding</keyword>
<dbReference type="PANTHER" id="PTHR31973:SF185">
    <property type="entry name" value="TRANSPOSASE, MUDR, PLANT, MULE TRANSPOSASE DOMAIN-CONTAINING PROTEIN"/>
    <property type="match status" value="1"/>
</dbReference>
<dbReference type="SMART" id="SM00575">
    <property type="entry name" value="ZnF_PMZ"/>
    <property type="match status" value="1"/>
</dbReference>
<comment type="caution">
    <text evidence="7">The sequence shown here is derived from an EMBL/GenBank/DDBJ whole genome shotgun (WGS) entry which is preliminary data.</text>
</comment>
<protein>
    <submittedName>
        <fullName evidence="7">Transposase, MuDR, MULE transposase domain protein</fullName>
    </submittedName>
</protein>
<dbReference type="InterPro" id="IPR004332">
    <property type="entry name" value="Transposase_MuDR"/>
</dbReference>
<gene>
    <name evidence="7" type="ORF">CTI12_AA232180</name>
</gene>
<sequence length="866" mass="99742">MIVTSSKVNPSSSNSLDVDLNDTLFPNDFDPQSFNNDSQIPQNDHLENYNECNNAVHNIYNNQPKNETFENIGSTSSFLNHQIVPKWQTTNPFQNMPTPPDPPKGDEFDDKETCMYEIGKKALLERFEYKPRKTDKFRYNVICVQPGCKWKILSSLNKDGVRWSLGKDHDVHTCDRTQVYPNHRNATTKLLGRLLFPKLKDSSRIYNPKDIMEDISQQYKIDISYKKAWGGKNRALELVNGDPKESFEQLPYYCHNLKMRNEGTVTHIDTDDRGHFKMCFIGFGVAIHSFLNYMRPLIIIDGAHLKGRYLGTNLVVVGMDGNNQIVPIATGVCQGETGEAWTWFLSKLRECIGERPGLAIISDRHYAIGQACNTVFPNSFHGYCCRHLMMNCRLNGSEKLKEKYWKACKALDISQQYKIDISYKKAWGGKNRALELVNGDPKESFEQLPYYCHNLKMRNEGTVTHIDMDDRGHFKMCFIGFGVAIHSFLNYMRPLIIIDEAHLKGRYLGTNLVVVGMDGDNQIVPIATGVCQDETGEAWTWFLSKLRECIGERPGLAIISDRHYAIGQACNTVFPNSFHGYCCRHLMMNCRLNGSEKLKAKYWKACKAYTTEEFHIALSDLQRYRPAAYDKLYEAGFEKWSRAYCPGNRYNYMTSNSAESINALTKDVRRVPITMLIEWYRDLLQRWYYATEGKISDWAAAKVRDRIFKSINWNVFGIQQFVLYMVDDRRRQHTVDLTNNTCTCRKWQLSGIPCGHVIAVARVLGYSNCNHLVYYWFKKTTLQATYQGLVYPIGETSSWEFPRGLQVVKPPAMVVRQAGRPKKKDRIRSQGEEPNSKIVRCTRCQSIGHRRTACRQPFPKKKNVSD</sequence>
<evidence type="ECO:0000259" key="6">
    <source>
        <dbReference type="PROSITE" id="PS50966"/>
    </source>
</evidence>
<evidence type="ECO:0000256" key="1">
    <source>
        <dbReference type="ARBA" id="ARBA00022723"/>
    </source>
</evidence>
<dbReference type="OrthoDB" id="676062at2759"/>
<feature type="domain" description="SWIM-type" evidence="6">
    <location>
        <begin position="733"/>
        <end position="765"/>
    </location>
</feature>
<feature type="region of interest" description="Disordered" evidence="5">
    <location>
        <begin position="816"/>
        <end position="835"/>
    </location>
</feature>
<dbReference type="InterPro" id="IPR007527">
    <property type="entry name" value="Znf_SWIM"/>
</dbReference>
<evidence type="ECO:0000313" key="8">
    <source>
        <dbReference type="Proteomes" id="UP000245207"/>
    </source>
</evidence>
<dbReference type="InterPro" id="IPR018289">
    <property type="entry name" value="MULE_transposase_dom"/>
</dbReference>
<name>A0A2U1NTC6_ARTAN</name>